<evidence type="ECO:0000256" key="5">
    <source>
        <dbReference type="ARBA" id="ARBA00022692"/>
    </source>
</evidence>
<protein>
    <recommendedName>
        <fullName evidence="11">Acyltransferase</fullName>
        <ecNumber evidence="11">2.3.1.-</ecNumber>
    </recommendedName>
</protein>
<evidence type="ECO:0000313" key="13">
    <source>
        <dbReference type="Proteomes" id="UP001179952"/>
    </source>
</evidence>
<keyword evidence="5 11" id="KW-0812">Transmembrane</keyword>
<dbReference type="Pfam" id="PF03982">
    <property type="entry name" value="DAGAT"/>
    <property type="match status" value="1"/>
</dbReference>
<gene>
    <name evidence="12" type="ORF">QJS04_geneDACA001465</name>
</gene>
<comment type="caution">
    <text evidence="12">The sequence shown here is derived from an EMBL/GenBank/DDBJ whole genome shotgun (WGS) entry which is preliminary data.</text>
</comment>
<reference evidence="12" key="1">
    <citation type="journal article" date="2023" name="Nat. Commun.">
        <title>Diploid and tetraploid genomes of Acorus and the evolution of monocots.</title>
        <authorList>
            <person name="Ma L."/>
            <person name="Liu K.W."/>
            <person name="Li Z."/>
            <person name="Hsiao Y.Y."/>
            <person name="Qi Y."/>
            <person name="Fu T."/>
            <person name="Tang G.D."/>
            <person name="Zhang D."/>
            <person name="Sun W.H."/>
            <person name="Liu D.K."/>
            <person name="Li Y."/>
            <person name="Chen G.Z."/>
            <person name="Liu X.D."/>
            <person name="Liao X.Y."/>
            <person name="Jiang Y.T."/>
            <person name="Yu X."/>
            <person name="Hao Y."/>
            <person name="Huang J."/>
            <person name="Zhao X.W."/>
            <person name="Ke S."/>
            <person name="Chen Y.Y."/>
            <person name="Wu W.L."/>
            <person name="Hsu J.L."/>
            <person name="Lin Y.F."/>
            <person name="Huang M.D."/>
            <person name="Li C.Y."/>
            <person name="Huang L."/>
            <person name="Wang Z.W."/>
            <person name="Zhao X."/>
            <person name="Zhong W.Y."/>
            <person name="Peng D.H."/>
            <person name="Ahmad S."/>
            <person name="Lan S."/>
            <person name="Zhang J.S."/>
            <person name="Tsai W.C."/>
            <person name="Van de Peer Y."/>
            <person name="Liu Z.J."/>
        </authorList>
    </citation>
    <scope>NUCLEOTIDE SEQUENCE</scope>
    <source>
        <strain evidence="12">SCP</strain>
    </source>
</reference>
<feature type="transmembrane region" description="Helical" evidence="11">
    <location>
        <begin position="33"/>
        <end position="56"/>
    </location>
</feature>
<dbReference type="GO" id="GO:0004144">
    <property type="term" value="F:diacylglycerol O-acyltransferase activity"/>
    <property type="evidence" value="ECO:0007669"/>
    <property type="project" value="UniProtKB-ARBA"/>
</dbReference>
<comment type="subcellular location">
    <subcellularLocation>
        <location evidence="1 11">Endoplasmic reticulum membrane</location>
        <topology evidence="1 11">Multi-pass membrane protein</topology>
    </subcellularLocation>
</comment>
<feature type="transmembrane region" description="Helical" evidence="11">
    <location>
        <begin position="216"/>
        <end position="236"/>
    </location>
</feature>
<evidence type="ECO:0000256" key="10">
    <source>
        <dbReference type="ARBA" id="ARBA00023315"/>
    </source>
</evidence>
<organism evidence="12 13">
    <name type="scientific">Acorus gramineus</name>
    <name type="common">Dwarf sweet flag</name>
    <dbReference type="NCBI Taxonomy" id="55184"/>
    <lineage>
        <taxon>Eukaryota</taxon>
        <taxon>Viridiplantae</taxon>
        <taxon>Streptophyta</taxon>
        <taxon>Embryophyta</taxon>
        <taxon>Tracheophyta</taxon>
        <taxon>Spermatophyta</taxon>
        <taxon>Magnoliopsida</taxon>
        <taxon>Liliopsida</taxon>
        <taxon>Acoraceae</taxon>
        <taxon>Acorus</taxon>
    </lineage>
</organism>
<dbReference type="PANTHER" id="PTHR12317:SF63">
    <property type="entry name" value="DIACYLGLYCEROL O-ACYLTRANSFERASE 2"/>
    <property type="match status" value="1"/>
</dbReference>
<keyword evidence="7 11" id="KW-1133">Transmembrane helix</keyword>
<dbReference type="InterPro" id="IPR007130">
    <property type="entry name" value="DAGAT"/>
</dbReference>
<dbReference type="PANTHER" id="PTHR12317">
    <property type="entry name" value="DIACYLGLYCEROL O-ACYLTRANSFERASE"/>
    <property type="match status" value="1"/>
</dbReference>
<keyword evidence="9 11" id="KW-0472">Membrane</keyword>
<keyword evidence="8" id="KW-0443">Lipid metabolism</keyword>
<feature type="transmembrane region" description="Helical" evidence="11">
    <location>
        <begin position="149"/>
        <end position="172"/>
    </location>
</feature>
<evidence type="ECO:0000256" key="7">
    <source>
        <dbReference type="ARBA" id="ARBA00022989"/>
    </source>
</evidence>
<evidence type="ECO:0000256" key="8">
    <source>
        <dbReference type="ARBA" id="ARBA00023098"/>
    </source>
</evidence>
<dbReference type="CDD" id="cd07987">
    <property type="entry name" value="LPLAT_MGAT-like"/>
    <property type="match status" value="1"/>
</dbReference>
<evidence type="ECO:0000256" key="1">
    <source>
        <dbReference type="ARBA" id="ARBA00004477"/>
    </source>
</evidence>
<dbReference type="AlphaFoldDB" id="A0AAV9A6E4"/>
<dbReference type="GO" id="GO:0019432">
    <property type="term" value="P:triglyceride biosynthetic process"/>
    <property type="evidence" value="ECO:0007669"/>
    <property type="project" value="TreeGrafter"/>
</dbReference>
<evidence type="ECO:0000256" key="9">
    <source>
        <dbReference type="ARBA" id="ARBA00023136"/>
    </source>
</evidence>
<dbReference type="GO" id="GO:0005789">
    <property type="term" value="C:endoplasmic reticulum membrane"/>
    <property type="evidence" value="ECO:0007669"/>
    <property type="project" value="UniProtKB-SubCell"/>
</dbReference>
<evidence type="ECO:0000256" key="4">
    <source>
        <dbReference type="ARBA" id="ARBA00022679"/>
    </source>
</evidence>
<keyword evidence="3" id="KW-0444">Lipid biosynthesis</keyword>
<keyword evidence="13" id="KW-1185">Reference proteome</keyword>
<feature type="transmembrane region" description="Helical" evidence="11">
    <location>
        <begin position="62"/>
        <end position="80"/>
    </location>
</feature>
<evidence type="ECO:0000256" key="11">
    <source>
        <dbReference type="RuleBase" id="RU367023"/>
    </source>
</evidence>
<accession>A0AAV9A6E4</accession>
<evidence type="ECO:0000256" key="6">
    <source>
        <dbReference type="ARBA" id="ARBA00022824"/>
    </source>
</evidence>
<feature type="transmembrane region" description="Helical" evidence="11">
    <location>
        <begin position="178"/>
        <end position="195"/>
    </location>
</feature>
<evidence type="ECO:0000313" key="12">
    <source>
        <dbReference type="EMBL" id="KAK1259676.1"/>
    </source>
</evidence>
<reference evidence="12" key="2">
    <citation type="submission" date="2023-06" db="EMBL/GenBank/DDBJ databases">
        <authorList>
            <person name="Ma L."/>
            <person name="Liu K.-W."/>
            <person name="Li Z."/>
            <person name="Hsiao Y.-Y."/>
            <person name="Qi Y."/>
            <person name="Fu T."/>
            <person name="Tang G."/>
            <person name="Zhang D."/>
            <person name="Sun W.-H."/>
            <person name="Liu D.-K."/>
            <person name="Li Y."/>
            <person name="Chen G.-Z."/>
            <person name="Liu X.-D."/>
            <person name="Liao X.-Y."/>
            <person name="Jiang Y.-T."/>
            <person name="Yu X."/>
            <person name="Hao Y."/>
            <person name="Huang J."/>
            <person name="Zhao X.-W."/>
            <person name="Ke S."/>
            <person name="Chen Y.-Y."/>
            <person name="Wu W.-L."/>
            <person name="Hsu J.-L."/>
            <person name="Lin Y.-F."/>
            <person name="Huang M.-D."/>
            <person name="Li C.-Y."/>
            <person name="Huang L."/>
            <person name="Wang Z.-W."/>
            <person name="Zhao X."/>
            <person name="Zhong W.-Y."/>
            <person name="Peng D.-H."/>
            <person name="Ahmad S."/>
            <person name="Lan S."/>
            <person name="Zhang J.-S."/>
            <person name="Tsai W.-C."/>
            <person name="Van De Peer Y."/>
            <person name="Liu Z.-J."/>
        </authorList>
    </citation>
    <scope>NUCLEOTIDE SEQUENCE</scope>
    <source>
        <strain evidence="12">SCP</strain>
        <tissue evidence="12">Leaves</tissue>
    </source>
</reference>
<sequence>MTEGETDRDSDGAVTAAIEPTVFTGSEYSAVRAVVALAVWLGSIHLTVVLVFAALLLWPSTLSLAIAGVLVFFAVVPINDKDGLGRRLSRFICKHACGYFPVTLHVENYKAFDPNRAYVFGYEPHSVLPIGVIAFAEHTGFMPLRKIKVLASSAVFYTPFLRQVWTWLGLIPASRKNFISYLAAGYSCIIVPGGVQEIFHMDHDSEVAFLKARKGFVRIAMEMGCPLVPVFCFGQSKTYKWWKPSGTLYASIARAIKFTPIVFCGILGSPIPFRQPMHVVVGRPIEFKKNPQPTIEEVAEVHGQFVDAFRELFDKYKAKVGHDDLELRIL</sequence>
<name>A0AAV9A6E4_ACOGR</name>
<dbReference type="EMBL" id="JAUJYN010000012">
    <property type="protein sequence ID" value="KAK1259676.1"/>
    <property type="molecule type" value="Genomic_DNA"/>
</dbReference>
<dbReference type="EC" id="2.3.1.-" evidence="11"/>
<dbReference type="SUPFAM" id="SSF69593">
    <property type="entry name" value="Glycerol-3-phosphate (1)-acyltransferase"/>
    <property type="match status" value="1"/>
</dbReference>
<keyword evidence="6 11" id="KW-0256">Endoplasmic reticulum</keyword>
<evidence type="ECO:0000256" key="2">
    <source>
        <dbReference type="ARBA" id="ARBA00005420"/>
    </source>
</evidence>
<evidence type="ECO:0000256" key="3">
    <source>
        <dbReference type="ARBA" id="ARBA00022516"/>
    </source>
</evidence>
<comment type="caution">
    <text evidence="11">Lacks conserved residue(s) required for the propagation of feature annotation.</text>
</comment>
<proteinExistence type="inferred from homology"/>
<dbReference type="Proteomes" id="UP001179952">
    <property type="component" value="Unassembled WGS sequence"/>
</dbReference>
<comment type="similarity">
    <text evidence="2 11">Belongs to the diacylglycerol acyltransferase family.</text>
</comment>
<keyword evidence="4 11" id="KW-0808">Transferase</keyword>
<keyword evidence="10" id="KW-0012">Acyltransferase</keyword>